<dbReference type="GeneID" id="22587770"/>
<dbReference type="EMBL" id="KN275961">
    <property type="protein sequence ID" value="KGM92077.1"/>
    <property type="molecule type" value="Genomic_DNA"/>
</dbReference>
<accession>A0A0A0HTV8</accession>
<dbReference type="AlphaFoldDB" id="A0A0A0HTV8"/>
<dbReference type="RefSeq" id="XP_010760587.1">
    <property type="nucleotide sequence ID" value="XM_010762285.1"/>
</dbReference>
<protein>
    <submittedName>
        <fullName evidence="1">Uncharacterized protein</fullName>
    </submittedName>
</protein>
<gene>
    <name evidence="1" type="ORF">PADG_11873</name>
</gene>
<evidence type="ECO:0000313" key="1">
    <source>
        <dbReference type="EMBL" id="KGM92077.1"/>
    </source>
</evidence>
<dbReference type="InParanoid" id="A0A0A0HTV8"/>
<dbReference type="HOGENOM" id="CLU_2574529_0_0_1"/>
<reference evidence="1 2" key="1">
    <citation type="journal article" date="2011" name="PLoS Genet.">
        <title>Comparative genomic analysis of human fungal pathogens causing paracoccidioidomycosis.</title>
        <authorList>
            <person name="Desjardins C.A."/>
            <person name="Champion M.D."/>
            <person name="Holder J.W."/>
            <person name="Muszewska A."/>
            <person name="Goldberg J."/>
            <person name="Bailao A.M."/>
            <person name="Brigido M.M."/>
            <person name="Ferreira M.E."/>
            <person name="Garcia A.M."/>
            <person name="Grynberg M."/>
            <person name="Gujja S."/>
            <person name="Heiman D.I."/>
            <person name="Henn M.R."/>
            <person name="Kodira C.D."/>
            <person name="Leon-Narvaez H."/>
            <person name="Longo L.V."/>
            <person name="Ma L.J."/>
            <person name="Malavazi I."/>
            <person name="Matsuo A.L."/>
            <person name="Morais F.V."/>
            <person name="Pereira M."/>
            <person name="Rodriguez-Brito S."/>
            <person name="Sakthikumar S."/>
            <person name="Salem-Izacc S.M."/>
            <person name="Sykes S.M."/>
            <person name="Teixeira M.M."/>
            <person name="Vallejo M.C."/>
            <person name="Walter M.E."/>
            <person name="Yandava C."/>
            <person name="Young S."/>
            <person name="Zeng Q."/>
            <person name="Zucker J."/>
            <person name="Felipe M.S."/>
            <person name="Goldman G.H."/>
            <person name="Haas B.J."/>
            <person name="McEwen J.G."/>
            <person name="Nino-Vega G."/>
            <person name="Puccia R."/>
            <person name="San-Blas G."/>
            <person name="Soares C.M."/>
            <person name="Birren B.W."/>
            <person name="Cuomo C.A."/>
        </authorList>
    </citation>
    <scope>NUCLEOTIDE SEQUENCE [LARGE SCALE GENOMIC DNA]</scope>
    <source>
        <strain evidence="1 2">Pb18</strain>
    </source>
</reference>
<dbReference type="VEuPathDB" id="FungiDB:PADG_11873"/>
<keyword evidence="2" id="KW-1185">Reference proteome</keyword>
<organism evidence="1 2">
    <name type="scientific">Paracoccidioides brasiliensis (strain Pb18)</name>
    <dbReference type="NCBI Taxonomy" id="502780"/>
    <lineage>
        <taxon>Eukaryota</taxon>
        <taxon>Fungi</taxon>
        <taxon>Dikarya</taxon>
        <taxon>Ascomycota</taxon>
        <taxon>Pezizomycotina</taxon>
        <taxon>Eurotiomycetes</taxon>
        <taxon>Eurotiomycetidae</taxon>
        <taxon>Onygenales</taxon>
        <taxon>Ajellomycetaceae</taxon>
        <taxon>Paracoccidioides</taxon>
    </lineage>
</organism>
<sequence length="81" mass="8955">MAKYINFGAAGVTGLLYTSPAIFLDLPGSDHHGAGRCAAQSLLHIDPWITPRDRVRQNLAHWILARRIVLWKGKKPPLNGD</sequence>
<dbReference type="KEGG" id="pbn:PADG_11873"/>
<evidence type="ECO:0000313" key="2">
    <source>
        <dbReference type="Proteomes" id="UP000001628"/>
    </source>
</evidence>
<dbReference type="Proteomes" id="UP000001628">
    <property type="component" value="Unassembled WGS sequence"/>
</dbReference>
<name>A0A0A0HTV8_PARBD</name>
<proteinExistence type="predicted"/>